<accession>A0AAW9HQW5</accession>
<gene>
    <name evidence="3" type="ORF">R6G80_04790</name>
    <name evidence="2" type="ORF">R6G86_01460</name>
</gene>
<dbReference type="SUPFAM" id="SSF69118">
    <property type="entry name" value="AhpD-like"/>
    <property type="match status" value="1"/>
</dbReference>
<dbReference type="RefSeq" id="WP_320756513.1">
    <property type="nucleotide sequence ID" value="NZ_JAWNGC010000004.1"/>
</dbReference>
<evidence type="ECO:0000313" key="4">
    <source>
        <dbReference type="Proteomes" id="UP001275049"/>
    </source>
</evidence>
<keyword evidence="4" id="KW-1185">Reference proteome</keyword>
<dbReference type="InterPro" id="IPR004675">
    <property type="entry name" value="AhpD_core"/>
</dbReference>
<reference evidence="3 4" key="1">
    <citation type="submission" date="2023-10" db="EMBL/GenBank/DDBJ databases">
        <title>Whole Genome based description of the genera Actinobaculum and Actinotignum reveals a complex phylogenetic relationship within the species included in the genus Actinotignum.</title>
        <authorList>
            <person name="Jensen C.S."/>
            <person name="Dargis R."/>
            <person name="Kemp M."/>
            <person name="Christensen J.J."/>
        </authorList>
    </citation>
    <scope>NUCLEOTIDE SEQUENCE</scope>
    <source>
        <strain evidence="3">SLA_B511</strain>
        <strain evidence="2 4">SLA_B974</strain>
    </source>
</reference>
<dbReference type="EMBL" id="JAWNGC010000004">
    <property type="protein sequence ID" value="MDY5155042.1"/>
    <property type="molecule type" value="Genomic_DNA"/>
</dbReference>
<proteinExistence type="predicted"/>
<dbReference type="PANTHER" id="PTHR35446:SF2">
    <property type="entry name" value="CARBOXYMUCONOLACTONE DECARBOXYLASE-LIKE DOMAIN-CONTAINING PROTEIN"/>
    <property type="match status" value="1"/>
</dbReference>
<evidence type="ECO:0000313" key="2">
    <source>
        <dbReference type="EMBL" id="MDY5132412.1"/>
    </source>
</evidence>
<dbReference type="AlphaFoldDB" id="A0AAW9HQW5"/>
<dbReference type="GO" id="GO:0051920">
    <property type="term" value="F:peroxiredoxin activity"/>
    <property type="evidence" value="ECO:0007669"/>
    <property type="project" value="InterPro"/>
</dbReference>
<feature type="domain" description="Carboxymuconolactone decarboxylase-like" evidence="1">
    <location>
        <begin position="15"/>
        <end position="100"/>
    </location>
</feature>
<evidence type="ECO:0000313" key="3">
    <source>
        <dbReference type="EMBL" id="MDY5155042.1"/>
    </source>
</evidence>
<dbReference type="Proteomes" id="UP001275049">
    <property type="component" value="Unassembled WGS sequence"/>
</dbReference>
<dbReference type="EMBL" id="JAWNGA010000001">
    <property type="protein sequence ID" value="MDY5132412.1"/>
    <property type="molecule type" value="Genomic_DNA"/>
</dbReference>
<protein>
    <submittedName>
        <fullName evidence="3">Carboxymuconolactone decarboxylase family protein</fullName>
    </submittedName>
</protein>
<organism evidence="3 5">
    <name type="scientific">Actinotignum urinale</name>
    <dbReference type="NCBI Taxonomy" id="190146"/>
    <lineage>
        <taxon>Bacteria</taxon>
        <taxon>Bacillati</taxon>
        <taxon>Actinomycetota</taxon>
        <taxon>Actinomycetes</taxon>
        <taxon>Actinomycetales</taxon>
        <taxon>Actinomycetaceae</taxon>
        <taxon>Actinotignum</taxon>
    </lineage>
</organism>
<dbReference type="Pfam" id="PF02627">
    <property type="entry name" value="CMD"/>
    <property type="match status" value="1"/>
</dbReference>
<dbReference type="Proteomes" id="UP001281731">
    <property type="component" value="Unassembled WGS sequence"/>
</dbReference>
<dbReference type="InterPro" id="IPR003779">
    <property type="entry name" value="CMD-like"/>
</dbReference>
<name>A0AAW9HQW5_9ACTO</name>
<dbReference type="NCBIfam" id="TIGR00778">
    <property type="entry name" value="ahpD_dom"/>
    <property type="match status" value="1"/>
</dbReference>
<comment type="caution">
    <text evidence="3">The sequence shown here is derived from an EMBL/GenBank/DDBJ whole genome shotgun (WGS) entry which is preliminary data.</text>
</comment>
<dbReference type="PANTHER" id="PTHR35446">
    <property type="entry name" value="SI:CH211-175M2.5"/>
    <property type="match status" value="1"/>
</dbReference>
<evidence type="ECO:0000313" key="5">
    <source>
        <dbReference type="Proteomes" id="UP001281731"/>
    </source>
</evidence>
<dbReference type="InterPro" id="IPR029032">
    <property type="entry name" value="AhpD-like"/>
</dbReference>
<dbReference type="Gene3D" id="1.20.1290.10">
    <property type="entry name" value="AhpD-like"/>
    <property type="match status" value="1"/>
</dbReference>
<evidence type="ECO:0000259" key="1">
    <source>
        <dbReference type="Pfam" id="PF02627"/>
    </source>
</evidence>
<sequence length="155" mass="17182">MNMSSRKPYLDKISPDTFKALLALSANVTSEAIAAGLTPEETELIKVRASQINACAYCLNVHTADARKIGVSEQKLDLLAAWREATIFSERERAIIAVAETATRTPLTAESHRELDAAQEVLGDEQFAYAQWLAVTINAFNRISILSEYPVRERK</sequence>